<evidence type="ECO:0000259" key="1">
    <source>
        <dbReference type="Pfam" id="PF01978"/>
    </source>
</evidence>
<comment type="caution">
    <text evidence="2">The sequence shown here is derived from an EMBL/GenBank/DDBJ whole genome shotgun (WGS) entry which is preliminary data.</text>
</comment>
<protein>
    <recommendedName>
        <fullName evidence="1">Transcription regulator TrmB N-terminal domain-containing protein</fullName>
    </recommendedName>
</protein>
<dbReference type="InterPro" id="IPR051797">
    <property type="entry name" value="TrmB-like"/>
</dbReference>
<proteinExistence type="predicted"/>
<sequence>MKHLIEPLSHAGLNDREARVYLAALSLGSSGAQEIAHAADVLRSSVYDLLDALMEIGLVHQLDCEGMRKFTAEPPERMVDVLQTQVDQLVRRRAILEQALPELTAIEYRQAPRPKVFYFEGREGIRRLSKRYEEQPAPFVEIVPLETVRAYFHDDEFEAHRQTLVKRRIKGRVLFVAKQPPVDVMKQVFEQYGWQSRHVELGEQMETGHVSVKGDEVYAFSYDQIPIGVVIESAPIAASLRRVFDLAWHAAGQDGICYPPVRE</sequence>
<reference evidence="2 3" key="1">
    <citation type="journal article" date="2016" name="Nat. Commun.">
        <title>Thousands of microbial genomes shed light on interconnected biogeochemical processes in an aquifer system.</title>
        <authorList>
            <person name="Anantharaman K."/>
            <person name="Brown C.T."/>
            <person name="Hug L.A."/>
            <person name="Sharon I."/>
            <person name="Castelle C.J."/>
            <person name="Probst A.J."/>
            <person name="Thomas B.C."/>
            <person name="Singh A."/>
            <person name="Wilkins M.J."/>
            <person name="Karaoz U."/>
            <person name="Brodie E.L."/>
            <person name="Williams K.H."/>
            <person name="Hubbard S.S."/>
            <person name="Banfield J.F."/>
        </authorList>
    </citation>
    <scope>NUCLEOTIDE SEQUENCE [LARGE SCALE GENOMIC DNA]</scope>
</reference>
<dbReference type="PANTHER" id="PTHR34293">
    <property type="entry name" value="HTH-TYPE TRANSCRIPTIONAL REGULATOR TRMBL2"/>
    <property type="match status" value="1"/>
</dbReference>
<dbReference type="InterPro" id="IPR002831">
    <property type="entry name" value="Tscrpt_reg_TrmB_N"/>
</dbReference>
<accession>A0A1F7VH85</accession>
<gene>
    <name evidence="2" type="ORF">A3I45_02090</name>
</gene>
<dbReference type="AlphaFoldDB" id="A0A1F7VH85"/>
<dbReference type="InterPro" id="IPR036390">
    <property type="entry name" value="WH_DNA-bd_sf"/>
</dbReference>
<dbReference type="SUPFAM" id="SSF46785">
    <property type="entry name" value="Winged helix' DNA-binding domain"/>
    <property type="match status" value="1"/>
</dbReference>
<feature type="domain" description="Transcription regulator TrmB N-terminal" evidence="1">
    <location>
        <begin position="8"/>
        <end position="75"/>
    </location>
</feature>
<dbReference type="Pfam" id="PF01978">
    <property type="entry name" value="TrmB"/>
    <property type="match status" value="1"/>
</dbReference>
<dbReference type="PANTHER" id="PTHR34293:SF1">
    <property type="entry name" value="HTH-TYPE TRANSCRIPTIONAL REGULATOR TRMBL2"/>
    <property type="match status" value="1"/>
</dbReference>
<evidence type="ECO:0000313" key="2">
    <source>
        <dbReference type="EMBL" id="OGL89846.1"/>
    </source>
</evidence>
<dbReference type="Gene3D" id="1.10.10.10">
    <property type="entry name" value="Winged helix-like DNA-binding domain superfamily/Winged helix DNA-binding domain"/>
    <property type="match status" value="1"/>
</dbReference>
<dbReference type="Proteomes" id="UP000177574">
    <property type="component" value="Unassembled WGS sequence"/>
</dbReference>
<evidence type="ECO:0000313" key="3">
    <source>
        <dbReference type="Proteomes" id="UP000177574"/>
    </source>
</evidence>
<dbReference type="EMBL" id="MGET01000022">
    <property type="protein sequence ID" value="OGL89846.1"/>
    <property type="molecule type" value="Genomic_DNA"/>
</dbReference>
<name>A0A1F7VH85_9BACT</name>
<organism evidence="2 3">
    <name type="scientific">Candidatus Uhrbacteria bacterium RIFCSPLOWO2_02_FULL_53_10</name>
    <dbReference type="NCBI Taxonomy" id="1802411"/>
    <lineage>
        <taxon>Bacteria</taxon>
        <taxon>Candidatus Uhriibacteriota</taxon>
    </lineage>
</organism>
<dbReference type="InterPro" id="IPR036388">
    <property type="entry name" value="WH-like_DNA-bd_sf"/>
</dbReference>